<reference evidence="1" key="1">
    <citation type="submission" date="2022-12" db="EMBL/GenBank/DDBJ databases">
        <authorList>
            <person name="Petersen C."/>
        </authorList>
    </citation>
    <scope>NUCLEOTIDE SEQUENCE</scope>
    <source>
        <strain evidence="1">IBT 29677</strain>
    </source>
</reference>
<name>A0A9W9VMC1_9EURO</name>
<organism evidence="1 2">
    <name type="scientific">Penicillium cosmopolitanum</name>
    <dbReference type="NCBI Taxonomy" id="1131564"/>
    <lineage>
        <taxon>Eukaryota</taxon>
        <taxon>Fungi</taxon>
        <taxon>Dikarya</taxon>
        <taxon>Ascomycota</taxon>
        <taxon>Pezizomycotina</taxon>
        <taxon>Eurotiomycetes</taxon>
        <taxon>Eurotiomycetidae</taxon>
        <taxon>Eurotiales</taxon>
        <taxon>Aspergillaceae</taxon>
        <taxon>Penicillium</taxon>
    </lineage>
</organism>
<evidence type="ECO:0000313" key="1">
    <source>
        <dbReference type="EMBL" id="KAJ5385768.1"/>
    </source>
</evidence>
<dbReference type="RefSeq" id="XP_056483566.1">
    <property type="nucleotide sequence ID" value="XM_056632946.1"/>
</dbReference>
<dbReference type="AlphaFoldDB" id="A0A9W9VMC1"/>
<comment type="caution">
    <text evidence="1">The sequence shown here is derived from an EMBL/GenBank/DDBJ whole genome shotgun (WGS) entry which is preliminary data.</text>
</comment>
<accession>A0A9W9VMC1</accession>
<sequence length="386" mass="44515">MRPKPWVFKYAIPRSYRNIIAYLVELIMTNVEFYGLTDLLLSRLTATEVSLVAHLLGIWDAFLNRDKYLSPLRDVDPTMQFFDPLFQDRHRILIFGHGVLNLTERIQCPAGYWSRQLEEISRGNDLPVPRIWIVCIPPDAHSHAPALASMSYREAHKIFQAKVMIQPKGRDLKKVRPPGIDTVEVWLSGMGVYRMVLEPSFDDWGEKMMCSIGGICFPIDWDDIYENANSSSFLPYIEPTQDPNTVKHSDVCRTMKRKTDTFAKNGKVVLWKKKLLSAPGLPFQWECSSRKWRGYGWDRVCFCVLSGELEHRREEILGEAYVTILGFNVSSSRAAQKASRYARETHGWPIQTFLCYAFCVKIKSIMVEESSHPRSAKANTKQRQKL</sequence>
<keyword evidence="2" id="KW-1185">Reference proteome</keyword>
<dbReference type="Proteomes" id="UP001147747">
    <property type="component" value="Unassembled WGS sequence"/>
</dbReference>
<evidence type="ECO:0000313" key="2">
    <source>
        <dbReference type="Proteomes" id="UP001147747"/>
    </source>
</evidence>
<proteinExistence type="predicted"/>
<protein>
    <submittedName>
        <fullName evidence="1">Uncharacterized protein</fullName>
    </submittedName>
</protein>
<dbReference type="GeneID" id="81371926"/>
<reference evidence="1" key="2">
    <citation type="journal article" date="2023" name="IMA Fungus">
        <title>Comparative genomic study of the Penicillium genus elucidates a diverse pangenome and 15 lateral gene transfer events.</title>
        <authorList>
            <person name="Petersen C."/>
            <person name="Sorensen T."/>
            <person name="Nielsen M.R."/>
            <person name="Sondergaard T.E."/>
            <person name="Sorensen J.L."/>
            <person name="Fitzpatrick D.A."/>
            <person name="Frisvad J.C."/>
            <person name="Nielsen K.L."/>
        </authorList>
    </citation>
    <scope>NUCLEOTIDE SEQUENCE</scope>
    <source>
        <strain evidence="1">IBT 29677</strain>
    </source>
</reference>
<dbReference type="OrthoDB" id="4362322at2759"/>
<dbReference type="EMBL" id="JAPZBU010000009">
    <property type="protein sequence ID" value="KAJ5385768.1"/>
    <property type="molecule type" value="Genomic_DNA"/>
</dbReference>
<gene>
    <name evidence="1" type="ORF">N7509_008309</name>
</gene>